<dbReference type="AlphaFoldDB" id="A0A5M3ME49"/>
<evidence type="ECO:0000313" key="3">
    <source>
        <dbReference type="Proteomes" id="UP000053558"/>
    </source>
</evidence>
<feature type="transmembrane region" description="Helical" evidence="1">
    <location>
        <begin position="127"/>
        <end position="148"/>
    </location>
</feature>
<dbReference type="OrthoDB" id="2667741at2759"/>
<dbReference type="GeneID" id="19209341"/>
<sequence>MPYVSNSPQYIPWISDYQKNDYLLVSIATAVLYDYILRLDQEKRKVSLMTWCYVFVANIEQLRYVGLLYAIMSGIYFIFPIRRKEFPVVCEGLYIFIDEILQSTLTIALQAAMTTRVCALYENSKKTVIFLAATFVILQLCYGVLNLFDYILPYGQSSQEAIVLGWHICGIFNGPSNIVYQWMIPVANGLLMTYELTLIVMIVYRSIMQLKEHKELRSFGVKGIMRLIIRHGLLYFFWFLTWGITNTLATNGAHLAVVEIMVFEDLAPALQVLLVSAAGPWFILAIRDPYAGRVDGMHGMTTNQTADTSVAFARPSTNAGTNDPEALS</sequence>
<keyword evidence="3" id="KW-1185">Reference proteome</keyword>
<feature type="transmembrane region" description="Helical" evidence="1">
    <location>
        <begin position="182"/>
        <end position="207"/>
    </location>
</feature>
<feature type="transmembrane region" description="Helical" evidence="1">
    <location>
        <begin position="269"/>
        <end position="286"/>
    </location>
</feature>
<name>A0A5M3ME49_CONPW</name>
<feature type="transmembrane region" description="Helical" evidence="1">
    <location>
        <begin position="61"/>
        <end position="81"/>
    </location>
</feature>
<dbReference type="RefSeq" id="XP_007771842.1">
    <property type="nucleotide sequence ID" value="XM_007773652.1"/>
</dbReference>
<proteinExistence type="predicted"/>
<accession>A0A5M3ME49</accession>
<keyword evidence="1" id="KW-0472">Membrane</keyword>
<gene>
    <name evidence="2" type="ORF">CONPUDRAFT_75408</name>
</gene>
<organism evidence="2 3">
    <name type="scientific">Coniophora puteana (strain RWD-64-598)</name>
    <name type="common">Brown rot fungus</name>
    <dbReference type="NCBI Taxonomy" id="741705"/>
    <lineage>
        <taxon>Eukaryota</taxon>
        <taxon>Fungi</taxon>
        <taxon>Dikarya</taxon>
        <taxon>Basidiomycota</taxon>
        <taxon>Agaricomycotina</taxon>
        <taxon>Agaricomycetes</taxon>
        <taxon>Agaricomycetidae</taxon>
        <taxon>Boletales</taxon>
        <taxon>Coniophorineae</taxon>
        <taxon>Coniophoraceae</taxon>
        <taxon>Coniophora</taxon>
    </lineage>
</organism>
<evidence type="ECO:0000256" key="1">
    <source>
        <dbReference type="SAM" id="Phobius"/>
    </source>
</evidence>
<dbReference type="KEGG" id="cput:CONPUDRAFT_75408"/>
<keyword evidence="1" id="KW-1133">Transmembrane helix</keyword>
<keyword evidence="1" id="KW-0812">Transmembrane</keyword>
<comment type="caution">
    <text evidence="2">The sequence shown here is derived from an EMBL/GenBank/DDBJ whole genome shotgun (WGS) entry which is preliminary data.</text>
</comment>
<evidence type="ECO:0000313" key="2">
    <source>
        <dbReference type="EMBL" id="EIW77549.1"/>
    </source>
</evidence>
<dbReference type="EMBL" id="JH711583">
    <property type="protein sequence ID" value="EIW77549.1"/>
    <property type="molecule type" value="Genomic_DNA"/>
</dbReference>
<reference evidence="3" key="1">
    <citation type="journal article" date="2012" name="Science">
        <title>The Paleozoic origin of enzymatic lignin decomposition reconstructed from 31 fungal genomes.</title>
        <authorList>
            <person name="Floudas D."/>
            <person name="Binder M."/>
            <person name="Riley R."/>
            <person name="Barry K."/>
            <person name="Blanchette R.A."/>
            <person name="Henrissat B."/>
            <person name="Martinez A.T."/>
            <person name="Otillar R."/>
            <person name="Spatafora J.W."/>
            <person name="Yadav J.S."/>
            <person name="Aerts A."/>
            <person name="Benoit I."/>
            <person name="Boyd A."/>
            <person name="Carlson A."/>
            <person name="Copeland A."/>
            <person name="Coutinho P.M."/>
            <person name="de Vries R.P."/>
            <person name="Ferreira P."/>
            <person name="Findley K."/>
            <person name="Foster B."/>
            <person name="Gaskell J."/>
            <person name="Glotzer D."/>
            <person name="Gorecki P."/>
            <person name="Heitman J."/>
            <person name="Hesse C."/>
            <person name="Hori C."/>
            <person name="Igarashi K."/>
            <person name="Jurgens J.A."/>
            <person name="Kallen N."/>
            <person name="Kersten P."/>
            <person name="Kohler A."/>
            <person name="Kuees U."/>
            <person name="Kumar T.K.A."/>
            <person name="Kuo A."/>
            <person name="LaButti K."/>
            <person name="Larrondo L.F."/>
            <person name="Lindquist E."/>
            <person name="Ling A."/>
            <person name="Lombard V."/>
            <person name="Lucas S."/>
            <person name="Lundell T."/>
            <person name="Martin R."/>
            <person name="McLaughlin D.J."/>
            <person name="Morgenstern I."/>
            <person name="Morin E."/>
            <person name="Murat C."/>
            <person name="Nagy L.G."/>
            <person name="Nolan M."/>
            <person name="Ohm R.A."/>
            <person name="Patyshakuliyeva A."/>
            <person name="Rokas A."/>
            <person name="Ruiz-Duenas F.J."/>
            <person name="Sabat G."/>
            <person name="Salamov A."/>
            <person name="Samejima M."/>
            <person name="Schmutz J."/>
            <person name="Slot J.C."/>
            <person name="St John F."/>
            <person name="Stenlid J."/>
            <person name="Sun H."/>
            <person name="Sun S."/>
            <person name="Syed K."/>
            <person name="Tsang A."/>
            <person name="Wiebenga A."/>
            <person name="Young D."/>
            <person name="Pisabarro A."/>
            <person name="Eastwood D.C."/>
            <person name="Martin F."/>
            <person name="Cullen D."/>
            <person name="Grigoriev I.V."/>
            <person name="Hibbett D.S."/>
        </authorList>
    </citation>
    <scope>NUCLEOTIDE SEQUENCE [LARGE SCALE GENOMIC DNA]</scope>
    <source>
        <strain evidence="3">RWD-64-598 SS2</strain>
    </source>
</reference>
<feature type="transmembrane region" description="Helical" evidence="1">
    <location>
        <begin position="228"/>
        <end position="249"/>
    </location>
</feature>
<protein>
    <submittedName>
        <fullName evidence="2">Uncharacterized protein</fullName>
    </submittedName>
</protein>
<dbReference type="Proteomes" id="UP000053558">
    <property type="component" value="Unassembled WGS sequence"/>
</dbReference>